<gene>
    <name evidence="2" type="ORF">PGLA1383_LOCUS3363</name>
</gene>
<protein>
    <submittedName>
        <fullName evidence="2">Uncharacterized protein</fullName>
    </submittedName>
</protein>
<accession>A0A813DD64</accession>
<feature type="compositionally biased region" description="Pro residues" evidence="1">
    <location>
        <begin position="197"/>
        <end position="207"/>
    </location>
</feature>
<comment type="caution">
    <text evidence="2">The sequence shown here is derived from an EMBL/GenBank/DDBJ whole genome shotgun (WGS) entry which is preliminary data.</text>
</comment>
<reference evidence="2" key="1">
    <citation type="submission" date="2021-02" db="EMBL/GenBank/DDBJ databases">
        <authorList>
            <person name="Dougan E. K."/>
            <person name="Rhodes N."/>
            <person name="Thang M."/>
            <person name="Chan C."/>
        </authorList>
    </citation>
    <scope>NUCLEOTIDE SEQUENCE</scope>
</reference>
<dbReference type="Proteomes" id="UP000654075">
    <property type="component" value="Unassembled WGS sequence"/>
</dbReference>
<sequence length="230" mass="24878">MALQDGLRYAFLDYAVVGEPWHERALLHQLGTSTDWVAHTPDGDTYVETLAMPPLGGLRFCEGTSRNLPFGLGVALGQPVYRFRQALTVAVKRRLTVEAIELARITMASDPGRYLQPIVPAAPLGDFAWMVISAGQGYDLGAMLDDRHVLQFGAHQSGEFAVVLEPTGSVVIVQRAQKVDGALTALRYRDDWQASPNLPPPLPPPAGGPGVDHDEQEQGISTPSAPCISW</sequence>
<dbReference type="EMBL" id="CAJNNV010001168">
    <property type="protein sequence ID" value="CAE8584430.1"/>
    <property type="molecule type" value="Genomic_DNA"/>
</dbReference>
<dbReference type="AlphaFoldDB" id="A0A813DD64"/>
<evidence type="ECO:0000313" key="2">
    <source>
        <dbReference type="EMBL" id="CAE8584430.1"/>
    </source>
</evidence>
<name>A0A813DD64_POLGL</name>
<organism evidence="2 3">
    <name type="scientific">Polarella glacialis</name>
    <name type="common">Dinoflagellate</name>
    <dbReference type="NCBI Taxonomy" id="89957"/>
    <lineage>
        <taxon>Eukaryota</taxon>
        <taxon>Sar</taxon>
        <taxon>Alveolata</taxon>
        <taxon>Dinophyceae</taxon>
        <taxon>Suessiales</taxon>
        <taxon>Suessiaceae</taxon>
        <taxon>Polarella</taxon>
    </lineage>
</organism>
<proteinExistence type="predicted"/>
<evidence type="ECO:0000313" key="3">
    <source>
        <dbReference type="Proteomes" id="UP000654075"/>
    </source>
</evidence>
<evidence type="ECO:0000256" key="1">
    <source>
        <dbReference type="SAM" id="MobiDB-lite"/>
    </source>
</evidence>
<keyword evidence="3" id="KW-1185">Reference proteome</keyword>
<feature type="region of interest" description="Disordered" evidence="1">
    <location>
        <begin position="192"/>
        <end position="230"/>
    </location>
</feature>